<accession>A0A545TQ14</accession>
<dbReference type="AlphaFoldDB" id="A0A545TQ14"/>
<dbReference type="InterPro" id="IPR006597">
    <property type="entry name" value="Sel1-like"/>
</dbReference>
<dbReference type="SUPFAM" id="SSF81901">
    <property type="entry name" value="HCP-like"/>
    <property type="match status" value="2"/>
</dbReference>
<evidence type="ECO:0000256" key="1">
    <source>
        <dbReference type="SAM" id="Coils"/>
    </source>
</evidence>
<keyword evidence="1" id="KW-0175">Coiled coil</keyword>
<name>A0A545TQ14_9PROT</name>
<feature type="coiled-coil region" evidence="1">
    <location>
        <begin position="584"/>
        <end position="611"/>
    </location>
</feature>
<dbReference type="PANTHER" id="PTHR43628:SF1">
    <property type="entry name" value="CHITIN SYNTHASE REGULATORY FACTOR 2-RELATED"/>
    <property type="match status" value="1"/>
</dbReference>
<dbReference type="Proteomes" id="UP000315252">
    <property type="component" value="Unassembled WGS sequence"/>
</dbReference>
<dbReference type="OrthoDB" id="7284792at2"/>
<evidence type="ECO:0000313" key="3">
    <source>
        <dbReference type="Proteomes" id="UP000315252"/>
    </source>
</evidence>
<reference evidence="2 3" key="1">
    <citation type="submission" date="2019-06" db="EMBL/GenBank/DDBJ databases">
        <title>Whole genome sequence for Rhodospirillaceae sp. R148.</title>
        <authorList>
            <person name="Wang G."/>
        </authorList>
    </citation>
    <scope>NUCLEOTIDE SEQUENCE [LARGE SCALE GENOMIC DNA]</scope>
    <source>
        <strain evidence="2 3">R148</strain>
    </source>
</reference>
<dbReference type="Gene3D" id="1.25.40.10">
    <property type="entry name" value="Tetratricopeptide repeat domain"/>
    <property type="match status" value="2"/>
</dbReference>
<dbReference type="Pfam" id="PF08238">
    <property type="entry name" value="Sel1"/>
    <property type="match status" value="5"/>
</dbReference>
<dbReference type="InterPro" id="IPR052945">
    <property type="entry name" value="Mitotic_Regulator"/>
</dbReference>
<organism evidence="2 3">
    <name type="scientific">Denitrobaculum tricleocarpae</name>
    <dbReference type="NCBI Taxonomy" id="2591009"/>
    <lineage>
        <taxon>Bacteria</taxon>
        <taxon>Pseudomonadati</taxon>
        <taxon>Pseudomonadota</taxon>
        <taxon>Alphaproteobacteria</taxon>
        <taxon>Rhodospirillales</taxon>
        <taxon>Rhodospirillaceae</taxon>
        <taxon>Denitrobaculum</taxon>
    </lineage>
</organism>
<dbReference type="EMBL" id="VHSH01000005">
    <property type="protein sequence ID" value="TQV79323.1"/>
    <property type="molecule type" value="Genomic_DNA"/>
</dbReference>
<dbReference type="SMART" id="SM00671">
    <property type="entry name" value="SEL1"/>
    <property type="match status" value="4"/>
</dbReference>
<keyword evidence="3" id="KW-1185">Reference proteome</keyword>
<sequence length="744" mass="79105">MFKWFGGPGAVKLVEFRLLVWLLGPALLLPHSALSQTYETALDSLYAGDRVKALATWKILAARGDVRAQYRLARLYDLDSASDEKNIGRAVEWYESAAKQGLADAQNRLGELTAAGSAGTADPVRAAEYWRAAAEQGHPAGQYNLGLAHFRGEGAEEDAGLAEEWLRKSANAGYASAQFVLGQLRNEGLLLKQSQGLALAWYLRAADSGHKDAAAQVRALVAAGVEPLLLPASEPAAPPSVSAEEVKLTAQELARAEIENAALGEKLNEAEEANAKLKLEYDKTVARLEAQTDKAEANLTVLTQEAAAAAQNTARLEAAAQAASQDAARSADALSLANGEVQALKTAVKNLEAEATGSLEELELARKEIAALTAKVTENQEGTATTAQALAAAQTDIEKLTGQLEATEAAAATEVKARRSGDVEVAELKNELTAVKESLTALKAGAEADREKLSSELAVAQEVVARLEASNAALEESLRGAEDTAKTLMAELEDENAAVAQEAARVSAAAKLWEQDAASKAGELTGLREELARMDEQLTAADSKLAETEALMESLKTEHASELGRARQVLQASRQSAVSSRNDNAVLTDRITEAEERISVLTAALQSAEKAQSAETETAERPAANEIVTEVSAKEAPVVQAVQTAAVSSDANVDDPNLKRGREFLALGDIASARLFYELSMDSGNKRAATEIGKTYDPLYLRSLNVVGAPGQPEKAREWYEIAIEAGDPDAIERLKALQIWEQR</sequence>
<proteinExistence type="predicted"/>
<evidence type="ECO:0008006" key="4">
    <source>
        <dbReference type="Google" id="ProtNLM"/>
    </source>
</evidence>
<dbReference type="PANTHER" id="PTHR43628">
    <property type="entry name" value="ACTIVATOR OF C KINASE PROTEIN 1-RELATED"/>
    <property type="match status" value="1"/>
</dbReference>
<protein>
    <recommendedName>
        <fullName evidence="4">Sel1 repeat family protein</fullName>
    </recommendedName>
</protein>
<evidence type="ECO:0000313" key="2">
    <source>
        <dbReference type="EMBL" id="TQV79323.1"/>
    </source>
</evidence>
<dbReference type="InterPro" id="IPR011990">
    <property type="entry name" value="TPR-like_helical_dom_sf"/>
</dbReference>
<feature type="coiled-coil region" evidence="1">
    <location>
        <begin position="253"/>
        <end position="558"/>
    </location>
</feature>
<gene>
    <name evidence="2" type="ORF">FKG95_16900</name>
</gene>
<comment type="caution">
    <text evidence="2">The sequence shown here is derived from an EMBL/GenBank/DDBJ whole genome shotgun (WGS) entry which is preliminary data.</text>
</comment>